<sequence>MLFKPLNPMLPVWREEPFDDEAYLFEPKWDGARMLLHKQGGRIEAYTRSGMNVTGLFPELQEAAQSIRAHTAILDCEGICLRGDRSVFDDFMHRLRLGRSDKIKQARTSHPAAWIAFDVLLTTGGEHMQEPLLERKRRLDELLEPGPALLKTVCLESKGNALFELTAKQCMEGIVAKRKTSAYKLNMRSPDWLKIKHTQTIDAAIVGYRTNPFQLLIGLQFRTVKNKLVGTVQAGLEAEHREWFFEQIQRDGIRQEGDTFWVEPRLCCRIQYKDRSDTHQLRYTRFVSFLPDKRVEDCVWSYGLQ</sequence>
<dbReference type="PROSITE" id="PS00697">
    <property type="entry name" value="DNA_LIGASE_A1"/>
    <property type="match status" value="1"/>
</dbReference>
<evidence type="ECO:0000259" key="3">
    <source>
        <dbReference type="PROSITE" id="PS50160"/>
    </source>
</evidence>
<dbReference type="Proteomes" id="UP000730618">
    <property type="component" value="Unassembled WGS sequence"/>
</dbReference>
<dbReference type="PANTHER" id="PTHR45674:SF4">
    <property type="entry name" value="DNA LIGASE 1"/>
    <property type="match status" value="1"/>
</dbReference>
<gene>
    <name evidence="4" type="primary">ligd_2</name>
    <name evidence="4" type="ORF">PAECIP111802_00764</name>
</gene>
<accession>A0ABM8VBS5</accession>
<evidence type="ECO:0000256" key="1">
    <source>
        <dbReference type="ARBA" id="ARBA00007572"/>
    </source>
</evidence>
<keyword evidence="5" id="KW-1185">Reference proteome</keyword>
<organism evidence="4 5">
    <name type="scientific">Paenibacillus allorhizosphaerae</name>
    <dbReference type="NCBI Taxonomy" id="2849866"/>
    <lineage>
        <taxon>Bacteria</taxon>
        <taxon>Bacillati</taxon>
        <taxon>Bacillota</taxon>
        <taxon>Bacilli</taxon>
        <taxon>Bacillales</taxon>
        <taxon>Paenibacillaceae</taxon>
        <taxon>Paenibacillus</taxon>
    </lineage>
</organism>
<proteinExistence type="inferred from homology"/>
<dbReference type="PANTHER" id="PTHR45674">
    <property type="entry name" value="DNA LIGASE 1/3 FAMILY MEMBER"/>
    <property type="match status" value="1"/>
</dbReference>
<dbReference type="InterPro" id="IPR050191">
    <property type="entry name" value="ATP-dep_DNA_ligase"/>
</dbReference>
<dbReference type="EMBL" id="CAJVCE010000002">
    <property type="protein sequence ID" value="CAG7621835.1"/>
    <property type="molecule type" value="Genomic_DNA"/>
</dbReference>
<dbReference type="PROSITE" id="PS50160">
    <property type="entry name" value="DNA_LIGASE_A3"/>
    <property type="match status" value="1"/>
</dbReference>
<comment type="similarity">
    <text evidence="1">Belongs to the ATP-dependent DNA ligase family.</text>
</comment>
<name>A0ABM8VBS5_9BACL</name>
<reference evidence="4 5" key="1">
    <citation type="submission" date="2021-06" db="EMBL/GenBank/DDBJ databases">
        <authorList>
            <person name="Criscuolo A."/>
        </authorList>
    </citation>
    <scope>NUCLEOTIDE SEQUENCE [LARGE SCALE GENOMIC DNA]</scope>
    <source>
        <strain evidence="5">CIP 111802</strain>
    </source>
</reference>
<comment type="caution">
    <text evidence="4">The sequence shown here is derived from an EMBL/GenBank/DDBJ whole genome shotgun (WGS) entry which is preliminary data.</text>
</comment>
<dbReference type="PROSITE" id="PS00333">
    <property type="entry name" value="DNA_LIGASE_A2"/>
    <property type="match status" value="1"/>
</dbReference>
<dbReference type="Pfam" id="PF01068">
    <property type="entry name" value="DNA_ligase_A_M"/>
    <property type="match status" value="1"/>
</dbReference>
<feature type="domain" description="ATP-dependent DNA ligase family profile" evidence="3">
    <location>
        <begin position="116"/>
        <end position="196"/>
    </location>
</feature>
<keyword evidence="2" id="KW-0436">Ligase</keyword>
<evidence type="ECO:0000313" key="4">
    <source>
        <dbReference type="EMBL" id="CAG7621835.1"/>
    </source>
</evidence>
<dbReference type="InterPro" id="IPR016059">
    <property type="entry name" value="DNA_ligase_ATP-dep_CS"/>
</dbReference>
<dbReference type="InterPro" id="IPR012310">
    <property type="entry name" value="DNA_ligase_ATP-dep_cent"/>
</dbReference>
<dbReference type="CDD" id="cd07906">
    <property type="entry name" value="Adenylation_DNA_ligase_LigD_LigC"/>
    <property type="match status" value="1"/>
</dbReference>
<evidence type="ECO:0000313" key="5">
    <source>
        <dbReference type="Proteomes" id="UP000730618"/>
    </source>
</evidence>
<protein>
    <submittedName>
        <fullName evidence="4">Bifunctional non-homologous end joining protein LigD</fullName>
    </submittedName>
</protein>
<dbReference type="RefSeq" id="WP_230414626.1">
    <property type="nucleotide sequence ID" value="NZ_CAJVCE010000002.1"/>
</dbReference>
<evidence type="ECO:0000256" key="2">
    <source>
        <dbReference type="ARBA" id="ARBA00022598"/>
    </source>
</evidence>